<feature type="modified residue" description="4-aspartylphosphate" evidence="5">
    <location>
        <position position="59"/>
    </location>
</feature>
<dbReference type="PROSITE" id="PS50110">
    <property type="entry name" value="RESPONSE_REGULATORY"/>
    <property type="match status" value="1"/>
</dbReference>
<evidence type="ECO:0000256" key="2">
    <source>
        <dbReference type="ARBA" id="ARBA00023015"/>
    </source>
</evidence>
<dbReference type="RefSeq" id="WP_047240441.1">
    <property type="nucleotide sequence ID" value="NZ_CP011541.1"/>
</dbReference>
<dbReference type="STRING" id="1050174.CEPID_07740"/>
<dbReference type="PANTHER" id="PTHR43214:SF24">
    <property type="entry name" value="TRANSCRIPTIONAL REGULATORY PROTEIN NARL-RELATED"/>
    <property type="match status" value="1"/>
</dbReference>
<dbReference type="InterPro" id="IPR000792">
    <property type="entry name" value="Tscrpt_reg_LuxR_C"/>
</dbReference>
<dbReference type="InterPro" id="IPR039420">
    <property type="entry name" value="WalR-like"/>
</dbReference>
<dbReference type="GO" id="GO:0006355">
    <property type="term" value="P:regulation of DNA-templated transcription"/>
    <property type="evidence" value="ECO:0007669"/>
    <property type="project" value="InterPro"/>
</dbReference>
<dbReference type="EMBL" id="CP011541">
    <property type="protein sequence ID" value="AKK03398.1"/>
    <property type="molecule type" value="Genomic_DNA"/>
</dbReference>
<dbReference type="PROSITE" id="PS50043">
    <property type="entry name" value="HTH_LUXR_2"/>
    <property type="match status" value="1"/>
</dbReference>
<sequence>MIRLLLADDHPVIRAGLTAVLEAEPDFEVVAEAATADDAVALVKKHAILGTPIDLVLMDLRFNETPGANTQAEGVRATAEIRALKPAPEVLVITNYSSDAEVIGAVSAGAVGYLLKDSDPDVLIDGVRAASRGESVLSNQVATRLMGRMRQPETNLTAREHEVLTLVAEGMSNREIARKLVLTEATVKSHLGHVFSKLGVASRTAAVVEARKRAIL</sequence>
<dbReference type="Pfam" id="PF00196">
    <property type="entry name" value="GerE"/>
    <property type="match status" value="1"/>
</dbReference>
<evidence type="ECO:0000259" key="7">
    <source>
        <dbReference type="PROSITE" id="PS50110"/>
    </source>
</evidence>
<keyword evidence="3" id="KW-0238">DNA-binding</keyword>
<dbReference type="PANTHER" id="PTHR43214">
    <property type="entry name" value="TWO-COMPONENT RESPONSE REGULATOR"/>
    <property type="match status" value="1"/>
</dbReference>
<dbReference type="SMART" id="SM00421">
    <property type="entry name" value="HTH_LUXR"/>
    <property type="match status" value="1"/>
</dbReference>
<dbReference type="PRINTS" id="PR00038">
    <property type="entry name" value="HTHLUXR"/>
</dbReference>
<accession>A0A0G3GV39</accession>
<dbReference type="PROSITE" id="PS00622">
    <property type="entry name" value="HTH_LUXR_1"/>
    <property type="match status" value="1"/>
</dbReference>
<keyword evidence="9" id="KW-1185">Reference proteome</keyword>
<dbReference type="OrthoDB" id="9808843at2"/>
<evidence type="ECO:0000259" key="6">
    <source>
        <dbReference type="PROSITE" id="PS50043"/>
    </source>
</evidence>
<dbReference type="GO" id="GO:0000160">
    <property type="term" value="P:phosphorelay signal transduction system"/>
    <property type="evidence" value="ECO:0007669"/>
    <property type="project" value="InterPro"/>
</dbReference>
<dbReference type="Gene3D" id="3.40.50.2300">
    <property type="match status" value="1"/>
</dbReference>
<dbReference type="Proteomes" id="UP000035368">
    <property type="component" value="Chromosome"/>
</dbReference>
<evidence type="ECO:0000256" key="4">
    <source>
        <dbReference type="ARBA" id="ARBA00023163"/>
    </source>
</evidence>
<dbReference type="CDD" id="cd17535">
    <property type="entry name" value="REC_NarL-like"/>
    <property type="match status" value="1"/>
</dbReference>
<dbReference type="PATRIC" id="fig|1050174.4.peg.1557"/>
<evidence type="ECO:0000256" key="3">
    <source>
        <dbReference type="ARBA" id="ARBA00023125"/>
    </source>
</evidence>
<dbReference type="AlphaFoldDB" id="A0A0G3GV39"/>
<organism evidence="8 9">
    <name type="scientific">Corynebacterium epidermidicanis</name>
    <dbReference type="NCBI Taxonomy" id="1050174"/>
    <lineage>
        <taxon>Bacteria</taxon>
        <taxon>Bacillati</taxon>
        <taxon>Actinomycetota</taxon>
        <taxon>Actinomycetes</taxon>
        <taxon>Mycobacteriales</taxon>
        <taxon>Corynebacteriaceae</taxon>
        <taxon>Corynebacterium</taxon>
    </lineage>
</organism>
<gene>
    <name evidence="8" type="ORF">CEPID_07740</name>
</gene>
<name>A0A0G3GV39_9CORY</name>
<dbReference type="InterPro" id="IPR011006">
    <property type="entry name" value="CheY-like_superfamily"/>
</dbReference>
<reference evidence="8 9" key="1">
    <citation type="submission" date="2015-05" db="EMBL/GenBank/DDBJ databases">
        <title>Complete genome sequence of Corynebacterium epidermidicanis DSM 45586, isolated from the skin of a dog suffering from pruritus.</title>
        <authorList>
            <person name="Ruckert C."/>
            <person name="Albersmeier A."/>
            <person name="Winkler A."/>
            <person name="Tauch A."/>
        </authorList>
    </citation>
    <scope>NUCLEOTIDE SEQUENCE [LARGE SCALE GENOMIC DNA]</scope>
    <source>
        <strain evidence="8 9">DSM 45586</strain>
    </source>
</reference>
<dbReference type="CDD" id="cd06170">
    <property type="entry name" value="LuxR_C_like"/>
    <property type="match status" value="1"/>
</dbReference>
<dbReference type="SUPFAM" id="SSF52172">
    <property type="entry name" value="CheY-like"/>
    <property type="match status" value="1"/>
</dbReference>
<dbReference type="GO" id="GO:0003677">
    <property type="term" value="F:DNA binding"/>
    <property type="evidence" value="ECO:0007669"/>
    <property type="project" value="UniProtKB-KW"/>
</dbReference>
<dbReference type="InterPro" id="IPR016032">
    <property type="entry name" value="Sig_transdc_resp-reg_C-effctor"/>
</dbReference>
<feature type="domain" description="HTH luxR-type" evidence="6">
    <location>
        <begin position="149"/>
        <end position="214"/>
    </location>
</feature>
<evidence type="ECO:0000313" key="9">
    <source>
        <dbReference type="Proteomes" id="UP000035368"/>
    </source>
</evidence>
<protein>
    <submittedName>
        <fullName evidence="8">Two component transcriptional regulator, LuxR family</fullName>
    </submittedName>
</protein>
<keyword evidence="4" id="KW-0804">Transcription</keyword>
<dbReference type="InterPro" id="IPR058245">
    <property type="entry name" value="NreC/VraR/RcsB-like_REC"/>
</dbReference>
<keyword evidence="2" id="KW-0805">Transcription regulation</keyword>
<dbReference type="KEGG" id="cei:CEPID_07740"/>
<proteinExistence type="predicted"/>
<evidence type="ECO:0000256" key="5">
    <source>
        <dbReference type="PROSITE-ProRule" id="PRU00169"/>
    </source>
</evidence>
<dbReference type="InterPro" id="IPR001789">
    <property type="entry name" value="Sig_transdc_resp-reg_receiver"/>
</dbReference>
<evidence type="ECO:0000313" key="8">
    <source>
        <dbReference type="EMBL" id="AKK03398.1"/>
    </source>
</evidence>
<evidence type="ECO:0000256" key="1">
    <source>
        <dbReference type="ARBA" id="ARBA00022553"/>
    </source>
</evidence>
<dbReference type="Pfam" id="PF00072">
    <property type="entry name" value="Response_reg"/>
    <property type="match status" value="1"/>
</dbReference>
<dbReference type="SUPFAM" id="SSF46894">
    <property type="entry name" value="C-terminal effector domain of the bipartite response regulators"/>
    <property type="match status" value="1"/>
</dbReference>
<feature type="domain" description="Response regulatory" evidence="7">
    <location>
        <begin position="3"/>
        <end position="131"/>
    </location>
</feature>
<dbReference type="SMART" id="SM00448">
    <property type="entry name" value="REC"/>
    <property type="match status" value="1"/>
</dbReference>
<keyword evidence="1 5" id="KW-0597">Phosphoprotein</keyword>